<sequence>MIINNLTRKNHLSYLTDIFKSAKEIVIISPFITKNIDLFNFSNLFNLQKVTIITTLKPYDLDQYSKIIYFKQLYNIFNLKNIEFEILIDNSLHGKIFIAEEDYQAKAIITSANFTDNGLRINNEWGIIIDNYNEIKEIKNSIINSIKYKSLNELNIDLFLSHIQQTPKPKIEKKSIKLNLSLLFENKDNYFNIDSKTTFWLKPIGVTGNIISLSEKFDEIESDLHFAKQPHGIKKNDIIISYAVGHLKILSISRVKSSIKSINSNSRWPFYLIGENLTPNYGRNWANNNITISNQKAEFLVKTIFNITPSGKNSYGSLMRGADKLKLTQEFGKYLVDKIFKIDIELQKV</sequence>
<dbReference type="CDD" id="cd09176">
    <property type="entry name" value="PLDc_unchar6"/>
    <property type="match status" value="1"/>
</dbReference>
<evidence type="ECO:0000313" key="3">
    <source>
        <dbReference type="Proteomes" id="UP000196355"/>
    </source>
</evidence>
<organism evidence="2 3">
    <name type="scientific">Chryseobacterium mucoviscidosis</name>
    <dbReference type="NCBI Taxonomy" id="1945581"/>
    <lineage>
        <taxon>Bacteria</taxon>
        <taxon>Pseudomonadati</taxon>
        <taxon>Bacteroidota</taxon>
        <taxon>Flavobacteriia</taxon>
        <taxon>Flavobacteriales</taxon>
        <taxon>Weeksellaceae</taxon>
        <taxon>Chryseobacterium group</taxon>
        <taxon>Chryseobacterium</taxon>
    </lineage>
</organism>
<dbReference type="PROSITE" id="PS50035">
    <property type="entry name" value="PLD"/>
    <property type="match status" value="1"/>
</dbReference>
<protein>
    <recommendedName>
        <fullName evidence="1">PLD phosphodiesterase domain-containing protein</fullName>
    </recommendedName>
</protein>
<dbReference type="Proteomes" id="UP000196355">
    <property type="component" value="Unassembled WGS sequence"/>
</dbReference>
<evidence type="ECO:0000259" key="1">
    <source>
        <dbReference type="PROSITE" id="PS50035"/>
    </source>
</evidence>
<dbReference type="GO" id="GO:0006793">
    <property type="term" value="P:phosphorus metabolic process"/>
    <property type="evidence" value="ECO:0007669"/>
    <property type="project" value="UniProtKB-ARBA"/>
</dbReference>
<dbReference type="GO" id="GO:0003824">
    <property type="term" value="F:catalytic activity"/>
    <property type="evidence" value="ECO:0007669"/>
    <property type="project" value="InterPro"/>
</dbReference>
<dbReference type="InterPro" id="IPR001736">
    <property type="entry name" value="PLipase_D/transphosphatidylase"/>
</dbReference>
<dbReference type="InterPro" id="IPR059166">
    <property type="entry name" value="PLD-like_cat"/>
</dbReference>
<accession>A0A202BR23</accession>
<name>A0A202BR23_9FLAO</name>
<evidence type="ECO:0000313" key="2">
    <source>
        <dbReference type="EMBL" id="OVE53977.1"/>
    </source>
</evidence>
<gene>
    <name evidence="2" type="ORF">B0E34_20330</name>
</gene>
<keyword evidence="3" id="KW-1185">Reference proteome</keyword>
<dbReference type="InterPro" id="IPR019065">
    <property type="entry name" value="RE_NgoFVII_N"/>
</dbReference>
<proteinExistence type="predicted"/>
<dbReference type="Pfam" id="PF09565">
    <property type="entry name" value="RE_NgoFVII"/>
    <property type="match status" value="1"/>
</dbReference>
<dbReference type="EMBL" id="MVAG01000193">
    <property type="protein sequence ID" value="OVE53977.1"/>
    <property type="molecule type" value="Genomic_DNA"/>
</dbReference>
<dbReference type="Gene3D" id="3.30.870.10">
    <property type="entry name" value="Endonuclease Chain A"/>
    <property type="match status" value="1"/>
</dbReference>
<comment type="caution">
    <text evidence="2">The sequence shown here is derived from an EMBL/GenBank/DDBJ whole genome shotgun (WGS) entry which is preliminary data.</text>
</comment>
<dbReference type="SUPFAM" id="SSF56024">
    <property type="entry name" value="Phospholipase D/nuclease"/>
    <property type="match status" value="1"/>
</dbReference>
<dbReference type="RefSeq" id="WP_087712390.1">
    <property type="nucleotide sequence ID" value="NZ_MVAG01000193.1"/>
</dbReference>
<reference evidence="3" key="1">
    <citation type="submission" date="2017-02" db="EMBL/GenBank/DDBJ databases">
        <authorList>
            <person name="Tetz G."/>
            <person name="Tetz V."/>
        </authorList>
    </citation>
    <scope>NUCLEOTIDE SEQUENCE [LARGE SCALE GENOMIC DNA]</scope>
    <source>
        <strain evidence="3">VT16-26</strain>
    </source>
</reference>
<dbReference type="AlphaFoldDB" id="A0A202BR23"/>
<feature type="domain" description="PLD phosphodiesterase" evidence="1">
    <location>
        <begin position="88"/>
        <end position="118"/>
    </location>
</feature>